<reference evidence="2" key="1">
    <citation type="journal article" date="2019" name="Int. J. Syst. Evol. Microbiol.">
        <title>The Global Catalogue of Microorganisms (GCM) 10K type strain sequencing project: providing services to taxonomists for standard genome sequencing and annotation.</title>
        <authorList>
            <consortium name="The Broad Institute Genomics Platform"/>
            <consortium name="The Broad Institute Genome Sequencing Center for Infectious Disease"/>
            <person name="Wu L."/>
            <person name="Ma J."/>
        </authorList>
    </citation>
    <scope>NUCLEOTIDE SEQUENCE [LARGE SCALE GENOMIC DNA]</scope>
    <source>
        <strain evidence="2">JCM 9651</strain>
    </source>
</reference>
<keyword evidence="2" id="KW-1185">Reference proteome</keyword>
<dbReference type="InterPro" id="IPR007804">
    <property type="entry name" value="GvpG"/>
</dbReference>
<accession>A0ABP6SAR7</accession>
<proteinExistence type="predicted"/>
<dbReference type="Proteomes" id="UP001499990">
    <property type="component" value="Unassembled WGS sequence"/>
</dbReference>
<dbReference type="Pfam" id="PF05120">
    <property type="entry name" value="GvpG"/>
    <property type="match status" value="1"/>
</dbReference>
<protein>
    <recommendedName>
        <fullName evidence="3">Gas vesicle protein</fullName>
    </recommendedName>
</protein>
<dbReference type="EMBL" id="BAAAYL010000001">
    <property type="protein sequence ID" value="GAA3371579.1"/>
    <property type="molecule type" value="Genomic_DNA"/>
</dbReference>
<comment type="caution">
    <text evidence="1">The sequence shown here is derived from an EMBL/GenBank/DDBJ whole genome shotgun (WGS) entry which is preliminary data.</text>
</comment>
<evidence type="ECO:0000313" key="1">
    <source>
        <dbReference type="EMBL" id="GAA3371579.1"/>
    </source>
</evidence>
<dbReference type="RefSeq" id="WP_345036202.1">
    <property type="nucleotide sequence ID" value="NZ_BAAAYL010000001.1"/>
</dbReference>
<sequence length="83" mass="9618">MGTVTPLRTLALTLALVGGTRWAVKRVAEIAEWEHYDARRVARRLAELEQKVSAGRIGQEEHKRREAELLGRLEEIRRFWGRP</sequence>
<name>A0ABP6SAR7_9ACTN</name>
<evidence type="ECO:0008006" key="3">
    <source>
        <dbReference type="Google" id="ProtNLM"/>
    </source>
</evidence>
<gene>
    <name evidence="1" type="ORF">GCM10020367_22820</name>
</gene>
<organism evidence="1 2">
    <name type="scientific">Streptomyces sannanensis</name>
    <dbReference type="NCBI Taxonomy" id="285536"/>
    <lineage>
        <taxon>Bacteria</taxon>
        <taxon>Bacillati</taxon>
        <taxon>Actinomycetota</taxon>
        <taxon>Actinomycetes</taxon>
        <taxon>Kitasatosporales</taxon>
        <taxon>Streptomycetaceae</taxon>
        <taxon>Streptomyces</taxon>
    </lineage>
</organism>
<evidence type="ECO:0000313" key="2">
    <source>
        <dbReference type="Proteomes" id="UP001499990"/>
    </source>
</evidence>